<name>T1AJ54_9ZZZZ</name>
<sequence>MSGVERSSVVAGVKGEPAEGGQRVLDIRGVSPAERHPRIFGTFTNLEFGESFVLVNDHDPKPLFYQLQAEYTGQFSWEYLEQGPKTWRVRIGKQGSAVDRTPLHTIP</sequence>
<dbReference type="Pfam" id="PF10006">
    <property type="entry name" value="DUF2249"/>
    <property type="match status" value="1"/>
</dbReference>
<reference evidence="3" key="2">
    <citation type="journal article" date="2014" name="ISME J.">
        <title>Microbial stratification in low pH oxic and suboxic macroscopic growths along an acid mine drainage.</title>
        <authorList>
            <person name="Mendez-Garcia C."/>
            <person name="Mesa V."/>
            <person name="Sprenger R.R."/>
            <person name="Richter M."/>
            <person name="Diez M.S."/>
            <person name="Solano J."/>
            <person name="Bargiela R."/>
            <person name="Golyshina O.V."/>
            <person name="Manteca A."/>
            <person name="Ramos J.L."/>
            <person name="Gallego J.R."/>
            <person name="Llorente I."/>
            <person name="Martins Dos Santos V.A."/>
            <person name="Jensen O.N."/>
            <person name="Pelaez A.I."/>
            <person name="Sanchez J."/>
            <person name="Ferrer M."/>
        </authorList>
    </citation>
    <scope>NUCLEOTIDE SEQUENCE</scope>
</reference>
<dbReference type="EMBL" id="AUZY01009777">
    <property type="protein sequence ID" value="EQD40969.1"/>
    <property type="molecule type" value="Genomic_DNA"/>
</dbReference>
<evidence type="ECO:0000256" key="1">
    <source>
        <dbReference type="SAM" id="MobiDB-lite"/>
    </source>
</evidence>
<evidence type="ECO:0000259" key="2">
    <source>
        <dbReference type="Pfam" id="PF10006"/>
    </source>
</evidence>
<protein>
    <recommendedName>
        <fullName evidence="2">DUF2249 domain-containing protein</fullName>
    </recommendedName>
</protein>
<reference evidence="3" key="1">
    <citation type="submission" date="2013-08" db="EMBL/GenBank/DDBJ databases">
        <authorList>
            <person name="Mendez C."/>
            <person name="Richter M."/>
            <person name="Ferrer M."/>
            <person name="Sanchez J."/>
        </authorList>
    </citation>
    <scope>NUCLEOTIDE SEQUENCE</scope>
</reference>
<gene>
    <name evidence="3" type="ORF">B1B_14726</name>
</gene>
<organism evidence="3">
    <name type="scientific">mine drainage metagenome</name>
    <dbReference type="NCBI Taxonomy" id="410659"/>
    <lineage>
        <taxon>unclassified sequences</taxon>
        <taxon>metagenomes</taxon>
        <taxon>ecological metagenomes</taxon>
    </lineage>
</organism>
<comment type="caution">
    <text evidence="3">The sequence shown here is derived from an EMBL/GenBank/DDBJ whole genome shotgun (WGS) entry which is preliminary data.</text>
</comment>
<dbReference type="InterPro" id="IPR018720">
    <property type="entry name" value="DUF2249"/>
</dbReference>
<accession>T1AJ54</accession>
<evidence type="ECO:0000313" key="3">
    <source>
        <dbReference type="EMBL" id="EQD40969.1"/>
    </source>
</evidence>
<feature type="region of interest" description="Disordered" evidence="1">
    <location>
        <begin position="1"/>
        <end position="22"/>
    </location>
</feature>
<feature type="domain" description="DUF2249" evidence="2">
    <location>
        <begin position="24"/>
        <end position="93"/>
    </location>
</feature>
<proteinExistence type="predicted"/>
<dbReference type="AlphaFoldDB" id="T1AJ54"/>